<dbReference type="Gene3D" id="3.40.630.10">
    <property type="entry name" value="Zn peptidases"/>
    <property type="match status" value="1"/>
</dbReference>
<dbReference type="AlphaFoldDB" id="A0A7Y0A0X6"/>
<keyword evidence="4" id="KW-0862">Zinc</keyword>
<dbReference type="RefSeq" id="WP_169500633.1">
    <property type="nucleotide sequence ID" value="NZ_JABBFZ010000021.1"/>
</dbReference>
<sequence length="366" mass="40115">MRIERHPLLTDSLATQRDIVSFHYGASASGLKAYLQTALHADELPGMLVLHHLRPMLAQAEQRGEIRGEIVVVPVANPAGLSQTVLHGQLGRYELRSGENFNRAYPDFATLIGDQLDDQLGDDPRLNTRLIRDAMRRHLDAIAPTTELESMRHTLIALAHDADVVFDLHCDTESIPHLYTEAPNLPRIEPLARYMQVPLVLLGTGDSGQCFDESCSQTWWRLADRYRDRFPIPPSCDAVTIELRGQADVDHELARVDADAIYQTLIGRGLIDGTPKEAPALQCKALPYSHVASPVAPCTGVIAFLKKPGARVEAGETIAQIIDPLTSVTTDVKANAGGLLFARNTLRFATRGMVLCRIAGDSPTTP</sequence>
<keyword evidence="3" id="KW-0378">Hydrolase</keyword>
<dbReference type="Pfam" id="PF24827">
    <property type="entry name" value="AstE_AspA_cat"/>
    <property type="match status" value="1"/>
</dbReference>
<dbReference type="InterPro" id="IPR053138">
    <property type="entry name" value="N-alpha-Ac-DABA_deacetylase"/>
</dbReference>
<dbReference type="Proteomes" id="UP000583127">
    <property type="component" value="Unassembled WGS sequence"/>
</dbReference>
<keyword evidence="2" id="KW-0479">Metal-binding</keyword>
<protein>
    <submittedName>
        <fullName evidence="6">Succinylglutamate desuccinylase</fullName>
    </submittedName>
</protein>
<gene>
    <name evidence="6" type="ORF">HHL14_26920</name>
</gene>
<reference evidence="6 7" key="1">
    <citation type="submission" date="2020-04" db="EMBL/GenBank/DDBJ databases">
        <title>Paraburkholderia sp. G-4-1-8 isolated from soil.</title>
        <authorList>
            <person name="Dahal R.H."/>
        </authorList>
    </citation>
    <scope>NUCLEOTIDE SEQUENCE [LARGE SCALE GENOMIC DNA]</scope>
    <source>
        <strain evidence="6 7">G-4-1-8</strain>
    </source>
</reference>
<evidence type="ECO:0000256" key="2">
    <source>
        <dbReference type="ARBA" id="ARBA00022723"/>
    </source>
</evidence>
<comment type="cofactor">
    <cofactor evidence="1">
        <name>Zn(2+)</name>
        <dbReference type="ChEBI" id="CHEBI:29105"/>
    </cofactor>
</comment>
<comment type="caution">
    <text evidence="6">The sequence shown here is derived from an EMBL/GenBank/DDBJ whole genome shotgun (WGS) entry which is preliminary data.</text>
</comment>
<evidence type="ECO:0000256" key="3">
    <source>
        <dbReference type="ARBA" id="ARBA00022801"/>
    </source>
</evidence>
<dbReference type="CDD" id="cd06250">
    <property type="entry name" value="M14_PaAOTO_like"/>
    <property type="match status" value="1"/>
</dbReference>
<name>A0A7Y0A0X6_9BURK</name>
<dbReference type="PANTHER" id="PTHR37326">
    <property type="entry name" value="BLL3975 PROTEIN"/>
    <property type="match status" value="1"/>
</dbReference>
<dbReference type="PANTHER" id="PTHR37326:SF1">
    <property type="entry name" value="BLL3975 PROTEIN"/>
    <property type="match status" value="1"/>
</dbReference>
<dbReference type="GO" id="GO:0016788">
    <property type="term" value="F:hydrolase activity, acting on ester bonds"/>
    <property type="evidence" value="ECO:0007669"/>
    <property type="project" value="InterPro"/>
</dbReference>
<evidence type="ECO:0000259" key="5">
    <source>
        <dbReference type="Pfam" id="PF24827"/>
    </source>
</evidence>
<dbReference type="SUPFAM" id="SSF53187">
    <property type="entry name" value="Zn-dependent exopeptidases"/>
    <property type="match status" value="1"/>
</dbReference>
<organism evidence="6 7">
    <name type="scientific">Paraburkholderia antibiotica</name>
    <dbReference type="NCBI Taxonomy" id="2728839"/>
    <lineage>
        <taxon>Bacteria</taxon>
        <taxon>Pseudomonadati</taxon>
        <taxon>Pseudomonadota</taxon>
        <taxon>Betaproteobacteria</taxon>
        <taxon>Burkholderiales</taxon>
        <taxon>Burkholderiaceae</taxon>
        <taxon>Paraburkholderia</taxon>
    </lineage>
</organism>
<accession>A0A7Y0A0X6</accession>
<evidence type="ECO:0000256" key="1">
    <source>
        <dbReference type="ARBA" id="ARBA00001947"/>
    </source>
</evidence>
<dbReference type="InterPro" id="IPR055438">
    <property type="entry name" value="AstE_AspA_cat"/>
</dbReference>
<proteinExistence type="predicted"/>
<keyword evidence="7" id="KW-1185">Reference proteome</keyword>
<dbReference type="GO" id="GO:0046872">
    <property type="term" value="F:metal ion binding"/>
    <property type="evidence" value="ECO:0007669"/>
    <property type="project" value="UniProtKB-KW"/>
</dbReference>
<evidence type="ECO:0000313" key="6">
    <source>
        <dbReference type="EMBL" id="NML34451.1"/>
    </source>
</evidence>
<evidence type="ECO:0000313" key="7">
    <source>
        <dbReference type="Proteomes" id="UP000583127"/>
    </source>
</evidence>
<feature type="domain" description="Succinylglutamate desuccinylase/Aspartoacylase catalytic" evidence="5">
    <location>
        <begin position="30"/>
        <end position="261"/>
    </location>
</feature>
<evidence type="ECO:0000256" key="4">
    <source>
        <dbReference type="ARBA" id="ARBA00022833"/>
    </source>
</evidence>
<dbReference type="EMBL" id="JABBFZ010000021">
    <property type="protein sequence ID" value="NML34451.1"/>
    <property type="molecule type" value="Genomic_DNA"/>
</dbReference>